<dbReference type="AlphaFoldDB" id="D2BFX2"/>
<geneLocation type="plasmid" evidence="1 2">
    <name>pSROS01</name>
</geneLocation>
<evidence type="ECO:0000313" key="2">
    <source>
        <dbReference type="Proteomes" id="UP000002029"/>
    </source>
</evidence>
<name>D2BFX2_STRRD</name>
<gene>
    <name evidence="1" type="ORF">Sros_9406</name>
</gene>
<reference evidence="1 2" key="1">
    <citation type="journal article" date="2010" name="Stand. Genomic Sci.">
        <title>Complete genome sequence of Streptosporangium roseum type strain (NI 9100).</title>
        <authorList>
            <person name="Nolan M."/>
            <person name="Sikorski J."/>
            <person name="Jando M."/>
            <person name="Lucas S."/>
            <person name="Lapidus A."/>
            <person name="Glavina Del Rio T."/>
            <person name="Chen F."/>
            <person name="Tice H."/>
            <person name="Pitluck S."/>
            <person name="Cheng J.F."/>
            <person name="Chertkov O."/>
            <person name="Sims D."/>
            <person name="Meincke L."/>
            <person name="Brettin T."/>
            <person name="Han C."/>
            <person name="Detter J.C."/>
            <person name="Bruce D."/>
            <person name="Goodwin L."/>
            <person name="Land M."/>
            <person name="Hauser L."/>
            <person name="Chang Y.J."/>
            <person name="Jeffries C.D."/>
            <person name="Ivanova N."/>
            <person name="Mavromatis K."/>
            <person name="Mikhailova N."/>
            <person name="Chen A."/>
            <person name="Palaniappan K."/>
            <person name="Chain P."/>
            <person name="Rohde M."/>
            <person name="Goker M."/>
            <person name="Bristow J."/>
            <person name="Eisen J.A."/>
            <person name="Markowitz V."/>
            <person name="Hugenholtz P."/>
            <person name="Kyrpides N.C."/>
            <person name="Klenk H.P."/>
        </authorList>
    </citation>
    <scope>NUCLEOTIDE SEQUENCE [LARGE SCALE GENOMIC DNA]</scope>
    <source>
        <strain evidence="2">ATCC 12428 / DSM 43021 / JCM 3005 / NI 9100</strain>
        <plasmid evidence="2">Plasmid pSROS01</plasmid>
    </source>
</reference>
<keyword evidence="1" id="KW-0614">Plasmid</keyword>
<evidence type="ECO:0000313" key="1">
    <source>
        <dbReference type="EMBL" id="ACZ92024.1"/>
    </source>
</evidence>
<accession>D2BFX2</accession>
<protein>
    <submittedName>
        <fullName evidence="1">Uncharacterized protein</fullName>
    </submittedName>
</protein>
<dbReference type="Proteomes" id="UP000002029">
    <property type="component" value="Plasmid pSROS01"/>
</dbReference>
<dbReference type="RefSeq" id="WP_012895750.1">
    <property type="nucleotide sequence ID" value="NC_013596.1"/>
</dbReference>
<keyword evidence="2" id="KW-1185">Reference proteome</keyword>
<dbReference type="KEGG" id="sro:Sros_9406"/>
<sequence>MTDKKAGPRFNIGSTRPGAGAGVVDELIGKVPTQEPAPSITADEMGINGTAVQTVDKFVTAPTPDAFVDKFVNGVVPTLEDCERHITTITTQWLLGVGRALAAIRDHELFQEKGYTSFTAYLRTEHPWHPSYVSRVIANIPVVEALERHGADRDLNEGQATAIRPVWEQHGEEALFEVWDATTGKRSAAALVRVARAKGYLDPVDEQTDEQTQARSALSGLAQFRPVLKALSDLRALRQAALESPEGARELAATLRTALAELEADLESDARAEED</sequence>
<proteinExistence type="predicted"/>
<dbReference type="EMBL" id="CP001815">
    <property type="protein sequence ID" value="ACZ92024.1"/>
    <property type="molecule type" value="Genomic_DNA"/>
</dbReference>
<organism evidence="1 2">
    <name type="scientific">Streptosporangium roseum (strain ATCC 12428 / DSM 43021 / JCM 3005 / KCTC 9067 / NCIMB 10171 / NRRL 2505 / NI 9100)</name>
    <dbReference type="NCBI Taxonomy" id="479432"/>
    <lineage>
        <taxon>Bacteria</taxon>
        <taxon>Bacillati</taxon>
        <taxon>Actinomycetota</taxon>
        <taxon>Actinomycetes</taxon>
        <taxon>Streptosporangiales</taxon>
        <taxon>Streptosporangiaceae</taxon>
        <taxon>Streptosporangium</taxon>
    </lineage>
</organism>
<dbReference type="HOGENOM" id="CLU_1011638_0_0_11"/>
<dbReference type="OrthoDB" id="4520934at2"/>